<evidence type="ECO:0000259" key="7">
    <source>
        <dbReference type="SMART" id="SM00859"/>
    </source>
</evidence>
<protein>
    <recommendedName>
        <fullName evidence="6">N-acetyl-gamma-glutamyl-phosphate reductase</fullName>
        <shortName evidence="6">AGPR</shortName>
        <ecNumber evidence="6">1.2.1.38</ecNumber>
    </recommendedName>
    <alternativeName>
        <fullName evidence="6">N-acetyl-glutamate semialdehyde dehydrogenase</fullName>
        <shortName evidence="6">NAGSA dehydrogenase</shortName>
    </alternativeName>
</protein>
<comment type="caution">
    <text evidence="8">The sequence shown here is derived from an EMBL/GenBank/DDBJ whole genome shotgun (WGS) entry which is preliminary data.</text>
</comment>
<comment type="subcellular location">
    <subcellularLocation>
        <location evidence="6">Cytoplasm</location>
    </subcellularLocation>
</comment>
<evidence type="ECO:0000256" key="5">
    <source>
        <dbReference type="ARBA" id="ARBA00023002"/>
    </source>
</evidence>
<dbReference type="Pfam" id="PF01118">
    <property type="entry name" value="Semialdhyde_dh"/>
    <property type="match status" value="1"/>
</dbReference>
<dbReference type="GO" id="GO:0051287">
    <property type="term" value="F:NAD binding"/>
    <property type="evidence" value="ECO:0007669"/>
    <property type="project" value="InterPro"/>
</dbReference>
<keyword evidence="4 6" id="KW-0521">NADP</keyword>
<dbReference type="PANTHER" id="PTHR32338:SF10">
    <property type="entry name" value="N-ACETYL-GAMMA-GLUTAMYL-PHOSPHATE REDUCTASE, CHLOROPLASTIC-RELATED"/>
    <property type="match status" value="1"/>
</dbReference>
<feature type="active site" evidence="6">
    <location>
        <position position="117"/>
    </location>
</feature>
<dbReference type="Gene3D" id="3.30.360.10">
    <property type="entry name" value="Dihydrodipicolinate Reductase, domain 2"/>
    <property type="match status" value="1"/>
</dbReference>
<dbReference type="Gene3D" id="3.40.50.720">
    <property type="entry name" value="NAD(P)-binding Rossmann-like Domain"/>
    <property type="match status" value="1"/>
</dbReference>
<dbReference type="CDD" id="cd23935">
    <property type="entry name" value="AGPR_2_C"/>
    <property type="match status" value="1"/>
</dbReference>
<dbReference type="EC" id="1.2.1.38" evidence="6"/>
<organism evidence="8">
    <name type="scientific">Veillonella atypica</name>
    <dbReference type="NCBI Taxonomy" id="39777"/>
    <lineage>
        <taxon>Bacteria</taxon>
        <taxon>Bacillati</taxon>
        <taxon>Bacillota</taxon>
        <taxon>Negativicutes</taxon>
        <taxon>Veillonellales</taxon>
        <taxon>Veillonellaceae</taxon>
        <taxon>Veillonella</taxon>
    </lineage>
</organism>
<dbReference type="PATRIC" id="fig|39777.7.peg.1638"/>
<dbReference type="Proteomes" id="UP000070226">
    <property type="component" value="Unassembled WGS sequence"/>
</dbReference>
<dbReference type="SMART" id="SM00859">
    <property type="entry name" value="Semialdhyde_dh"/>
    <property type="match status" value="1"/>
</dbReference>
<dbReference type="PANTHER" id="PTHR32338">
    <property type="entry name" value="N-ACETYL-GAMMA-GLUTAMYL-PHOSPHATE REDUCTASE, CHLOROPLASTIC-RELATED-RELATED"/>
    <property type="match status" value="1"/>
</dbReference>
<dbReference type="SUPFAM" id="SSF51735">
    <property type="entry name" value="NAD(P)-binding Rossmann-fold domains"/>
    <property type="match status" value="1"/>
</dbReference>
<name>A0A133S1V9_9FIRM</name>
<dbReference type="GO" id="GO:0006526">
    <property type="term" value="P:L-arginine biosynthetic process"/>
    <property type="evidence" value="ECO:0007669"/>
    <property type="project" value="UniProtKB-UniRule"/>
</dbReference>
<keyword evidence="5 6" id="KW-0560">Oxidoreductase</keyword>
<comment type="pathway">
    <text evidence="6">Amino-acid biosynthesis; L-arginine biosynthesis; N(2)-acetyl-L-ornithine from L-glutamate: step 3/4.</text>
</comment>
<keyword evidence="2 6" id="KW-0055">Arginine biosynthesis</keyword>
<dbReference type="NCBIfam" id="TIGR01851">
    <property type="entry name" value="argC_other"/>
    <property type="match status" value="1"/>
</dbReference>
<keyword evidence="1 6" id="KW-0963">Cytoplasm</keyword>
<keyword evidence="3 6" id="KW-0028">Amino-acid biosynthesis</keyword>
<comment type="function">
    <text evidence="6">Catalyzes the NADPH-dependent reduction of N-acetyl-5-glutamyl phosphate to yield N-acetyl-L-glutamate 5-semialdehyde.</text>
</comment>
<accession>A0A133S1V9</accession>
<dbReference type="AlphaFoldDB" id="A0A133S1V9"/>
<feature type="domain" description="Semialdehyde dehydrogenase NAD-binding" evidence="7">
    <location>
        <begin position="5"/>
        <end position="109"/>
    </location>
</feature>
<reference evidence="8 9" key="1">
    <citation type="submission" date="2016-01" db="EMBL/GenBank/DDBJ databases">
        <authorList>
            <person name="Oliw E.H."/>
        </authorList>
    </citation>
    <scope>NUCLEOTIDE SEQUENCE [LARGE SCALE GENOMIC DNA]</scope>
    <source>
        <strain evidence="8 9">CMW7756B</strain>
    </source>
</reference>
<evidence type="ECO:0000256" key="1">
    <source>
        <dbReference type="ARBA" id="ARBA00022490"/>
    </source>
</evidence>
<evidence type="ECO:0000313" key="9">
    <source>
        <dbReference type="Proteomes" id="UP000070226"/>
    </source>
</evidence>
<dbReference type="SUPFAM" id="SSF55347">
    <property type="entry name" value="Glyceraldehyde-3-phosphate dehydrogenase-like, C-terminal domain"/>
    <property type="match status" value="1"/>
</dbReference>
<dbReference type="STRING" id="39777.B7L28_06605"/>
<dbReference type="InterPro" id="IPR058924">
    <property type="entry name" value="AGPR_dimerisation_dom"/>
</dbReference>
<sequence>MNPYKVFIVGHEGTTGLRIHERLSGRKDITLLSISDEDRKNIDVITSIAKDADIVFLCLPDAASKEVVAAIGDYPCKIIDTSTAFRTADDWAYGFPELGESYKNDIKTKQHIANPGCHASGMIACIAPLVKAGIAPVDYPFTITSLTGYSGGGKKMIGQYESEPKDYFLYAPRQYGLSQQHKHLPEVTHVCGLTEAPLFMPIVDDYYSGMEVSVGLHTRLLAKPVTVEDVHAALVDFYKDSIIVKVAPLNLEEDNKQLLNANKLSNTDGMVISVTGNNDRMVVHAIFDNLGKGASGAAVQCMNIALGLPEETGLSL</sequence>
<proteinExistence type="inferred from homology"/>
<dbReference type="InterPro" id="IPR000534">
    <property type="entry name" value="Semialdehyde_DH_NAD-bd"/>
</dbReference>
<dbReference type="InterPro" id="IPR010136">
    <property type="entry name" value="AGPR_type-2"/>
</dbReference>
<comment type="similarity">
    <text evidence="6">Belongs to the NAGSA dehydrogenase family. Type 2 subfamily.</text>
</comment>
<evidence type="ECO:0000256" key="2">
    <source>
        <dbReference type="ARBA" id="ARBA00022571"/>
    </source>
</evidence>
<dbReference type="UniPathway" id="UPA00068">
    <property type="reaction ID" value="UER00108"/>
</dbReference>
<dbReference type="InterPro" id="IPR050085">
    <property type="entry name" value="AGPR"/>
</dbReference>
<dbReference type="GO" id="GO:0003942">
    <property type="term" value="F:N-acetyl-gamma-glutamyl-phosphate reductase activity"/>
    <property type="evidence" value="ECO:0007669"/>
    <property type="project" value="UniProtKB-UniRule"/>
</dbReference>
<evidence type="ECO:0000256" key="4">
    <source>
        <dbReference type="ARBA" id="ARBA00022857"/>
    </source>
</evidence>
<dbReference type="GO" id="GO:0005737">
    <property type="term" value="C:cytoplasm"/>
    <property type="evidence" value="ECO:0007669"/>
    <property type="project" value="UniProtKB-SubCell"/>
</dbReference>
<evidence type="ECO:0000313" key="8">
    <source>
        <dbReference type="EMBL" id="KXA62354.1"/>
    </source>
</evidence>
<dbReference type="Pfam" id="PF22698">
    <property type="entry name" value="Semialdhyde_dhC_1"/>
    <property type="match status" value="1"/>
</dbReference>
<gene>
    <name evidence="6" type="primary">argC</name>
    <name evidence="8" type="ORF">HMPREF3233_01673</name>
</gene>
<dbReference type="RefSeq" id="WP_060807869.1">
    <property type="nucleotide sequence ID" value="NZ_KQ958122.1"/>
</dbReference>
<dbReference type="EMBL" id="LRQT01000095">
    <property type="protein sequence ID" value="KXA62354.1"/>
    <property type="molecule type" value="Genomic_DNA"/>
</dbReference>
<dbReference type="InterPro" id="IPR036291">
    <property type="entry name" value="NAD(P)-bd_dom_sf"/>
</dbReference>
<evidence type="ECO:0000256" key="3">
    <source>
        <dbReference type="ARBA" id="ARBA00022605"/>
    </source>
</evidence>
<evidence type="ECO:0000256" key="6">
    <source>
        <dbReference type="HAMAP-Rule" id="MF_01110"/>
    </source>
</evidence>
<dbReference type="HAMAP" id="MF_01110">
    <property type="entry name" value="ArgC_type2"/>
    <property type="match status" value="1"/>
</dbReference>
<comment type="catalytic activity">
    <reaction evidence="6">
        <text>N-acetyl-L-glutamate 5-semialdehyde + phosphate + NADP(+) = N-acetyl-L-glutamyl 5-phosphate + NADPH + H(+)</text>
        <dbReference type="Rhea" id="RHEA:21588"/>
        <dbReference type="ChEBI" id="CHEBI:15378"/>
        <dbReference type="ChEBI" id="CHEBI:29123"/>
        <dbReference type="ChEBI" id="CHEBI:43474"/>
        <dbReference type="ChEBI" id="CHEBI:57783"/>
        <dbReference type="ChEBI" id="CHEBI:57936"/>
        <dbReference type="ChEBI" id="CHEBI:58349"/>
        <dbReference type="EC" id="1.2.1.38"/>
    </reaction>
</comment>